<dbReference type="GO" id="GO:0005730">
    <property type="term" value="C:nucleolus"/>
    <property type="evidence" value="ECO:0007669"/>
    <property type="project" value="UniProtKB-SubCell"/>
</dbReference>
<keyword evidence="6" id="KW-0539">Nucleus</keyword>
<feature type="compositionally biased region" description="Basic and acidic residues" evidence="8">
    <location>
        <begin position="360"/>
        <end position="370"/>
    </location>
</feature>
<dbReference type="GO" id="GO:0000027">
    <property type="term" value="P:ribosomal large subunit assembly"/>
    <property type="evidence" value="ECO:0007669"/>
    <property type="project" value="UniProtKB-UniRule"/>
</dbReference>
<dbReference type="VEuPathDB" id="AmoebaDB:ACA1_141790"/>
<proteinExistence type="inferred from homology"/>
<feature type="region of interest" description="Disordered" evidence="8">
    <location>
        <begin position="360"/>
        <end position="385"/>
    </location>
</feature>
<feature type="region of interest" description="Disordered" evidence="8">
    <location>
        <begin position="186"/>
        <end position="221"/>
    </location>
</feature>
<dbReference type="EMBL" id="KB007883">
    <property type="protein sequence ID" value="ELR22490.1"/>
    <property type="molecule type" value="Genomic_DNA"/>
</dbReference>
<evidence type="ECO:0000256" key="5">
    <source>
        <dbReference type="ARBA" id="ARBA00022517"/>
    </source>
</evidence>
<evidence type="ECO:0000256" key="3">
    <source>
        <dbReference type="ARBA" id="ARBA00008838"/>
    </source>
</evidence>
<feature type="compositionally biased region" description="Basic residues" evidence="8">
    <location>
        <begin position="311"/>
        <end position="321"/>
    </location>
</feature>
<dbReference type="Pfam" id="PF07767">
    <property type="entry name" value="Nop53"/>
    <property type="match status" value="1"/>
</dbReference>
<dbReference type="GeneID" id="14923450"/>
<dbReference type="GO" id="GO:0006364">
    <property type="term" value="P:rRNA processing"/>
    <property type="evidence" value="ECO:0007669"/>
    <property type="project" value="TreeGrafter"/>
</dbReference>
<keyword evidence="10" id="KW-1185">Reference proteome</keyword>
<evidence type="ECO:0000256" key="4">
    <source>
        <dbReference type="ARBA" id="ARBA00018339"/>
    </source>
</evidence>
<evidence type="ECO:0000313" key="9">
    <source>
        <dbReference type="EMBL" id="ELR22490.1"/>
    </source>
</evidence>
<dbReference type="RefSeq" id="XP_004349578.1">
    <property type="nucleotide sequence ID" value="XM_004349528.1"/>
</dbReference>
<keyword evidence="5" id="KW-0690">Ribosome biogenesis</keyword>
<dbReference type="Proteomes" id="UP000011083">
    <property type="component" value="Unassembled WGS sequence"/>
</dbReference>
<dbReference type="AlphaFoldDB" id="L8HBA4"/>
<comment type="similarity">
    <text evidence="3">Belongs to the NOP53 family.</text>
</comment>
<evidence type="ECO:0000256" key="7">
    <source>
        <dbReference type="SAM" id="Coils"/>
    </source>
</evidence>
<organism evidence="9 10">
    <name type="scientific">Acanthamoeba castellanii (strain ATCC 30010 / Neff)</name>
    <dbReference type="NCBI Taxonomy" id="1257118"/>
    <lineage>
        <taxon>Eukaryota</taxon>
        <taxon>Amoebozoa</taxon>
        <taxon>Discosea</taxon>
        <taxon>Longamoebia</taxon>
        <taxon>Centramoebida</taxon>
        <taxon>Acanthamoebidae</taxon>
        <taxon>Acanthamoeba</taxon>
    </lineage>
</organism>
<dbReference type="STRING" id="1257118.L8HBA4"/>
<dbReference type="PANTHER" id="PTHR14211:SF7">
    <property type="entry name" value="RIBOSOME BIOGENESIS PROTEIN NOP53"/>
    <property type="match status" value="1"/>
</dbReference>
<gene>
    <name evidence="9" type="ORF">ACA1_141790</name>
</gene>
<keyword evidence="7" id="KW-0175">Coiled coil</keyword>
<evidence type="ECO:0000256" key="1">
    <source>
        <dbReference type="ARBA" id="ARBA00004604"/>
    </source>
</evidence>
<feature type="region of interest" description="Disordered" evidence="8">
    <location>
        <begin position="276"/>
        <end position="321"/>
    </location>
</feature>
<feature type="region of interest" description="Disordered" evidence="8">
    <location>
        <begin position="1"/>
        <end position="103"/>
    </location>
</feature>
<dbReference type="PANTHER" id="PTHR14211">
    <property type="entry name" value="GLIOMA SUPPRESSOR CANDIDATE REGION GENE 2"/>
    <property type="match status" value="1"/>
</dbReference>
<protein>
    <recommendedName>
        <fullName evidence="4">Ribosome biogenesis protein NOP53</fullName>
    </recommendedName>
</protein>
<dbReference type="KEGG" id="acan:ACA1_141790"/>
<feature type="compositionally biased region" description="Low complexity" evidence="8">
    <location>
        <begin position="21"/>
        <end position="65"/>
    </location>
</feature>
<evidence type="ECO:0000256" key="8">
    <source>
        <dbReference type="SAM" id="MobiDB-lite"/>
    </source>
</evidence>
<comment type="subcellular location">
    <subcellularLocation>
        <location evidence="1">Nucleus</location>
        <location evidence="1">Nucleolus</location>
    </subcellularLocation>
    <subcellularLocation>
        <location evidence="2">Nucleus</location>
        <location evidence="2">Nucleoplasm</location>
    </subcellularLocation>
</comment>
<accession>L8HBA4</accession>
<feature type="compositionally biased region" description="Basic residues" evidence="8">
    <location>
        <begin position="1"/>
        <end position="20"/>
    </location>
</feature>
<evidence type="ECO:0000313" key="10">
    <source>
        <dbReference type="Proteomes" id="UP000011083"/>
    </source>
</evidence>
<dbReference type="InterPro" id="IPR011687">
    <property type="entry name" value="Nop53/GLTSCR2"/>
</dbReference>
<dbReference type="OMA" id="TEKWTHK"/>
<dbReference type="GO" id="GO:0008097">
    <property type="term" value="F:5S rRNA binding"/>
    <property type="evidence" value="ECO:0007669"/>
    <property type="project" value="TreeGrafter"/>
</dbReference>
<sequence length="460" mass="52114">MGRNVAKKKAAAAPAAKKKPTTSGPTKKIAKKSTSTKSQNQKIKSTKQQTANSSASSPAEPSAKLAARRAKVLSYEAQLAPGQGPKPVKGVQKGAVPTKSEGELKRVEQLAAHLRTLQEDEEARERLRRQEEEAALRLALTSVSHRRGADKTAFDVWDAHPEKMAKQMLLERRQVEEEWVDLTIPKPVKPPKGLLERQHPTNVPAVEVAAPGNSYRPTYDDHQDVLGEVLAKRLKRKEEKRKLNRTVRPIQQGLKRKRNSNHEYTAGLEDILGIKKPEADDNDDDAVSMARRRPIASSRWSIKTSKTERNKLKKRENRRKTKKYKKLLKKRRAELEAIPAIAEEIAEEETEQAAYLERKRAEKADQEGKTRQLSRHAFARQPTPYLLSDELPQTLRQMAPLADYNPLKERFISLQKRNLIEARVRVGANRRYRVKTYVPKSAKRDWALIQSTSSTAKSSE</sequence>
<evidence type="ECO:0000256" key="2">
    <source>
        <dbReference type="ARBA" id="ARBA00004642"/>
    </source>
</evidence>
<reference evidence="9 10" key="1">
    <citation type="journal article" date="2013" name="Genome Biol.">
        <title>Genome of Acanthamoeba castellanii highlights extensive lateral gene transfer and early evolution of tyrosine kinase signaling.</title>
        <authorList>
            <person name="Clarke M."/>
            <person name="Lohan A.J."/>
            <person name="Liu B."/>
            <person name="Lagkouvardos I."/>
            <person name="Roy S."/>
            <person name="Zafar N."/>
            <person name="Bertelli C."/>
            <person name="Schilde C."/>
            <person name="Kianianmomeni A."/>
            <person name="Burglin T.R."/>
            <person name="Frech C."/>
            <person name="Turcotte B."/>
            <person name="Kopec K.O."/>
            <person name="Synnott J.M."/>
            <person name="Choo C."/>
            <person name="Paponov I."/>
            <person name="Finkler A."/>
            <person name="Soon Heng Tan C."/>
            <person name="Hutchins A.P."/>
            <person name="Weinmeier T."/>
            <person name="Rattei T."/>
            <person name="Chu J.S."/>
            <person name="Gimenez G."/>
            <person name="Irimia M."/>
            <person name="Rigden D.J."/>
            <person name="Fitzpatrick D.A."/>
            <person name="Lorenzo-Morales J."/>
            <person name="Bateman A."/>
            <person name="Chiu C.H."/>
            <person name="Tang P."/>
            <person name="Hegemann P."/>
            <person name="Fromm H."/>
            <person name="Raoult D."/>
            <person name="Greub G."/>
            <person name="Miranda-Saavedra D."/>
            <person name="Chen N."/>
            <person name="Nash P."/>
            <person name="Ginger M.L."/>
            <person name="Horn M."/>
            <person name="Schaap P."/>
            <person name="Caler L."/>
            <person name="Loftus B."/>
        </authorList>
    </citation>
    <scope>NUCLEOTIDE SEQUENCE [LARGE SCALE GENOMIC DNA]</scope>
    <source>
        <strain evidence="9 10">Neff</strain>
    </source>
</reference>
<dbReference type="GO" id="GO:0005654">
    <property type="term" value="C:nucleoplasm"/>
    <property type="evidence" value="ECO:0007669"/>
    <property type="project" value="UniProtKB-SubCell"/>
</dbReference>
<dbReference type="OrthoDB" id="5072at2759"/>
<feature type="coiled-coil region" evidence="7">
    <location>
        <begin position="110"/>
        <end position="137"/>
    </location>
</feature>
<name>L8HBA4_ACACF</name>
<evidence type="ECO:0000256" key="6">
    <source>
        <dbReference type="ARBA" id="ARBA00023242"/>
    </source>
</evidence>